<dbReference type="PANTHER" id="PTHR43866:SF4">
    <property type="entry name" value="MALONATE-SEMIALDEHYDE DEHYDROGENASE"/>
    <property type="match status" value="1"/>
</dbReference>
<dbReference type="Proteomes" id="UP000269721">
    <property type="component" value="Unassembled WGS sequence"/>
</dbReference>
<name>A0A4P9VWJ1_9FUNG</name>
<dbReference type="Gene3D" id="3.40.605.10">
    <property type="entry name" value="Aldehyde Dehydrogenase, Chain A, domain 1"/>
    <property type="match status" value="1"/>
</dbReference>
<proteinExistence type="inferred from homology"/>
<dbReference type="InterPro" id="IPR016161">
    <property type="entry name" value="Ald_DH/histidinol_DH"/>
</dbReference>
<dbReference type="AlphaFoldDB" id="A0A4P9VWJ1"/>
<comment type="similarity">
    <text evidence="1">Belongs to the aldehyde dehydrogenase family.</text>
</comment>
<dbReference type="FunFam" id="3.40.605.10:FF:000007">
    <property type="entry name" value="NAD/NADP-dependent betaine aldehyde dehydrogenase"/>
    <property type="match status" value="1"/>
</dbReference>
<dbReference type="OrthoDB" id="310895at2759"/>
<dbReference type="InterPro" id="IPR010061">
    <property type="entry name" value="MeMal-semiAld_DH"/>
</dbReference>
<keyword evidence="2" id="KW-0560">Oxidoreductase</keyword>
<dbReference type="InterPro" id="IPR016162">
    <property type="entry name" value="Ald_DH_N"/>
</dbReference>
<evidence type="ECO:0000313" key="4">
    <source>
        <dbReference type="EMBL" id="RKO84079.1"/>
    </source>
</evidence>
<evidence type="ECO:0000313" key="5">
    <source>
        <dbReference type="Proteomes" id="UP000269721"/>
    </source>
</evidence>
<dbReference type="InterPro" id="IPR016163">
    <property type="entry name" value="Ald_DH_C"/>
</dbReference>
<organism evidence="4 5">
    <name type="scientific">Blyttiomyces helicus</name>
    <dbReference type="NCBI Taxonomy" id="388810"/>
    <lineage>
        <taxon>Eukaryota</taxon>
        <taxon>Fungi</taxon>
        <taxon>Fungi incertae sedis</taxon>
        <taxon>Chytridiomycota</taxon>
        <taxon>Chytridiomycota incertae sedis</taxon>
        <taxon>Chytridiomycetes</taxon>
        <taxon>Chytridiomycetes incertae sedis</taxon>
        <taxon>Blyttiomyces</taxon>
    </lineage>
</organism>
<dbReference type="EMBL" id="ML000525">
    <property type="protein sequence ID" value="RKO84079.1"/>
    <property type="molecule type" value="Genomic_DNA"/>
</dbReference>
<dbReference type="NCBIfam" id="TIGR01722">
    <property type="entry name" value="MMSDH"/>
    <property type="match status" value="1"/>
</dbReference>
<evidence type="ECO:0000256" key="2">
    <source>
        <dbReference type="ARBA" id="ARBA00023002"/>
    </source>
</evidence>
<dbReference type="GO" id="GO:0006574">
    <property type="term" value="P:L-valine catabolic process"/>
    <property type="evidence" value="ECO:0007669"/>
    <property type="project" value="TreeGrafter"/>
</dbReference>
<dbReference type="GO" id="GO:0004491">
    <property type="term" value="F:methylmalonate-semialdehyde dehydrogenase (acylating, NAD) activity"/>
    <property type="evidence" value="ECO:0007669"/>
    <property type="project" value="InterPro"/>
</dbReference>
<keyword evidence="5" id="KW-1185">Reference proteome</keyword>
<dbReference type="GO" id="GO:0006210">
    <property type="term" value="P:thymine catabolic process"/>
    <property type="evidence" value="ECO:0007669"/>
    <property type="project" value="TreeGrafter"/>
</dbReference>
<dbReference type="PANTHER" id="PTHR43866">
    <property type="entry name" value="MALONATE-SEMIALDEHYDE DEHYDROGENASE"/>
    <property type="match status" value="1"/>
</dbReference>
<feature type="non-terminal residue" evidence="4">
    <location>
        <position position="1"/>
    </location>
</feature>
<sequence>NYIDNRHVEVAGATDVEDPEAFLPVTSPATGATIAFVPLSRKADVDLAVVSAKKAFESWSKRTVKDRVQILIRFHQLVIAHKDELADLIVLEHGKNRTEALADIAKGNETVEYALSLPQLIGGRNLEVSRGVYCSDLRKPLGVVASIVPFNFPFMVPFWTLPIAIATGNTLVLKPSEKVPLTMSRTVELLAAAGLPEGVVNLVNGGAEAAVAIVDHPDVQAVTFVGTTHVAEIISKRARNLNKRALCLGGAKNHLVASPDCNIDMAALDIVSSFTGCAGQRCMAASVLLTIGSQPALLEAIIIKASALIAGQSHGEVGPVIDGASLSKILRYITEAEQDGAKILLDGRHWAKERKEGFWVGPTVILHTNRADKALHDEIFGPVLSIFVCQSKEEAIEIENGNPYGNAACIYTSNGGVAEWFTKRFSAGMLGVNIGVPVPREPFSFGGINASKFGDFDITGDGGVEFFTSRRKITQKWAPPEEKSWLS</sequence>
<dbReference type="InterPro" id="IPR015590">
    <property type="entry name" value="Aldehyde_DH_dom"/>
</dbReference>
<dbReference type="SUPFAM" id="SSF53720">
    <property type="entry name" value="ALDH-like"/>
    <property type="match status" value="1"/>
</dbReference>
<gene>
    <name evidence="4" type="ORF">BDK51DRAFT_23756</name>
</gene>
<evidence type="ECO:0000256" key="1">
    <source>
        <dbReference type="ARBA" id="ARBA00009986"/>
    </source>
</evidence>
<dbReference type="FunFam" id="3.40.309.10:FF:000002">
    <property type="entry name" value="Methylmalonate-semialdehyde dehydrogenase (Acylating)"/>
    <property type="match status" value="1"/>
</dbReference>
<feature type="domain" description="Aldehyde dehydrogenase" evidence="3">
    <location>
        <begin position="21"/>
        <end position="471"/>
    </location>
</feature>
<reference evidence="5" key="1">
    <citation type="journal article" date="2018" name="Nat. Microbiol.">
        <title>Leveraging single-cell genomics to expand the fungal tree of life.</title>
        <authorList>
            <person name="Ahrendt S.R."/>
            <person name="Quandt C.A."/>
            <person name="Ciobanu D."/>
            <person name="Clum A."/>
            <person name="Salamov A."/>
            <person name="Andreopoulos B."/>
            <person name="Cheng J.F."/>
            <person name="Woyke T."/>
            <person name="Pelin A."/>
            <person name="Henrissat B."/>
            <person name="Reynolds N.K."/>
            <person name="Benny G.L."/>
            <person name="Smith M.E."/>
            <person name="James T.Y."/>
            <person name="Grigoriev I.V."/>
        </authorList>
    </citation>
    <scope>NUCLEOTIDE SEQUENCE [LARGE SCALE GENOMIC DNA]</scope>
</reference>
<protein>
    <submittedName>
        <fullName evidence="4">Aldehyde/histidinol dehydrogenase</fullName>
    </submittedName>
</protein>
<accession>A0A4P9VWJ1</accession>
<evidence type="ECO:0000259" key="3">
    <source>
        <dbReference type="Pfam" id="PF00171"/>
    </source>
</evidence>
<dbReference type="Pfam" id="PF00171">
    <property type="entry name" value="Aldedh"/>
    <property type="match status" value="1"/>
</dbReference>
<dbReference type="Gene3D" id="3.40.309.10">
    <property type="entry name" value="Aldehyde Dehydrogenase, Chain A, domain 2"/>
    <property type="match status" value="1"/>
</dbReference>